<dbReference type="InterPro" id="IPR026881">
    <property type="entry name" value="WYL_dom"/>
</dbReference>
<dbReference type="Pfam" id="PF13280">
    <property type="entry name" value="WYL"/>
    <property type="match status" value="1"/>
</dbReference>
<feature type="region of interest" description="Disordered" evidence="1">
    <location>
        <begin position="725"/>
        <end position="759"/>
    </location>
</feature>
<comment type="caution">
    <text evidence="4">The sequence shown here is derived from an EMBL/GenBank/DDBJ whole genome shotgun (WGS) entry which is preliminary data.</text>
</comment>
<feature type="domain" description="Helicase XPB/Ssl2 N-terminal" evidence="3">
    <location>
        <begin position="576"/>
        <end position="694"/>
    </location>
</feature>
<protein>
    <submittedName>
        <fullName evidence="4">WYL domain-containing protein</fullName>
    </submittedName>
</protein>
<accession>A0A8G1XAR2</accession>
<evidence type="ECO:0000259" key="3">
    <source>
        <dbReference type="Pfam" id="PF13625"/>
    </source>
</evidence>
<gene>
    <name evidence="4" type="ORF">EDD39_1618</name>
</gene>
<dbReference type="Pfam" id="PF13625">
    <property type="entry name" value="Helicase_C_3"/>
    <property type="match status" value="1"/>
</dbReference>
<feature type="region of interest" description="Disordered" evidence="1">
    <location>
        <begin position="1"/>
        <end position="25"/>
    </location>
</feature>
<organism evidence="4 5">
    <name type="scientific">Kitasatospora cineracea</name>
    <dbReference type="NCBI Taxonomy" id="88074"/>
    <lineage>
        <taxon>Bacteria</taxon>
        <taxon>Bacillati</taxon>
        <taxon>Actinomycetota</taxon>
        <taxon>Actinomycetes</taxon>
        <taxon>Kitasatosporales</taxon>
        <taxon>Streptomycetaceae</taxon>
        <taxon>Kitasatospora</taxon>
    </lineage>
</organism>
<evidence type="ECO:0000313" key="4">
    <source>
        <dbReference type="EMBL" id="ROR43460.1"/>
    </source>
</evidence>
<dbReference type="EMBL" id="RJVJ01000001">
    <property type="protein sequence ID" value="ROR43460.1"/>
    <property type="molecule type" value="Genomic_DNA"/>
</dbReference>
<feature type="domain" description="WYL" evidence="2">
    <location>
        <begin position="815"/>
        <end position="874"/>
    </location>
</feature>
<dbReference type="InterPro" id="IPR032830">
    <property type="entry name" value="XPB/Ssl2_N"/>
</dbReference>
<dbReference type="Proteomes" id="UP000267408">
    <property type="component" value="Unassembled WGS sequence"/>
</dbReference>
<evidence type="ECO:0000256" key="1">
    <source>
        <dbReference type="SAM" id="MobiDB-lite"/>
    </source>
</evidence>
<sequence>MDTVRENWKARSGRPLTGSNPAPSACSKARAAPAVRAFGVPASRRYAILVSPDGFGRALASSCAVRCPIGKKSGSALASWLRGLDAAELERVLAARPDTVSAPEPQSVGELADRLQRPASVALVLPRLALPCLQLAEALAALTVASLDELAFLLGASDGERARGFAFTLQALMDCALVWPDGDGRLHLAAPLRNAWASPLGLDAPLGQLLAGSSSDELGRMLAKLGVKPAANRKAQRLAALVEQHGDPARVAALVAKAPTATRELLDRRARQAPERPGFVLFGTPQADAGPGEQWAVERGLLVRDRHRYGPARMPAEVALALRGSDWHAPFTPVPPEVRSVPVTGSDVEREAAAASMAFAAHAVSVLGVCAAAPPARLKAGGIGARELSRIGRAAQCDEIPVRLVLEAASAAGLLARDGDRVTATAAYDTWAGKEPADQFAVLLRAWWALPLAPGGSRDEDGKALPALAGAPPCEGCVQARHGLLAAASRLPAGEGAAASADLGALLVWLRPLADELPQDATPFATLVTEAELLGALALGAVSPLGAALLADDAEALADACRRLLPAASGTARFGSDLTAVVAGTPSAHLFELLDSVADREAAGAASVWRFSPGSVRRALDAGRTADALTTDLAAVAVEPLPQPLSYLIHDTARSHGRVRVVSAACVIHGQEPALLAELAAHRGLVHLGLRQLAPTVLISRTAADKTLAALRAAGYAPVAEEPDGSVRIERARRHRAASPVPPPRRPGGRTRAQRTDARTADVGTAVDLHALARRLRDAPQDLAKPDPYDGRPYASDTEEIIAETARNLSFTDARQLAHAVDEGRSITIEYVATSGSTTVRTLSRLELDAPYLHAWCHLRDDERMFTISRIHGVMPA</sequence>
<name>A0A8G1XAR2_9ACTN</name>
<evidence type="ECO:0000313" key="5">
    <source>
        <dbReference type="Proteomes" id="UP000267408"/>
    </source>
</evidence>
<reference evidence="4 5" key="1">
    <citation type="submission" date="2018-11" db="EMBL/GenBank/DDBJ databases">
        <title>Sequencing the genomes of 1000 actinobacteria strains.</title>
        <authorList>
            <person name="Klenk H.-P."/>
        </authorList>
    </citation>
    <scope>NUCLEOTIDE SEQUENCE [LARGE SCALE GENOMIC DNA]</scope>
    <source>
        <strain evidence="4 5">DSM 44780</strain>
    </source>
</reference>
<dbReference type="PROSITE" id="PS52050">
    <property type="entry name" value="WYL"/>
    <property type="match status" value="1"/>
</dbReference>
<evidence type="ECO:0000259" key="2">
    <source>
        <dbReference type="Pfam" id="PF13280"/>
    </source>
</evidence>
<proteinExistence type="predicted"/>
<dbReference type="AlphaFoldDB" id="A0A8G1XAR2"/>